<protein>
    <submittedName>
        <fullName evidence="15">DNA primase</fullName>
    </submittedName>
</protein>
<dbReference type="Proteomes" id="UP000250235">
    <property type="component" value="Unassembled WGS sequence"/>
</dbReference>
<organism evidence="15 16">
    <name type="scientific">Dorcoceras hygrometricum</name>
    <dbReference type="NCBI Taxonomy" id="472368"/>
    <lineage>
        <taxon>Eukaryota</taxon>
        <taxon>Viridiplantae</taxon>
        <taxon>Streptophyta</taxon>
        <taxon>Embryophyta</taxon>
        <taxon>Tracheophyta</taxon>
        <taxon>Spermatophyta</taxon>
        <taxon>Magnoliopsida</taxon>
        <taxon>eudicotyledons</taxon>
        <taxon>Gunneridae</taxon>
        <taxon>Pentapetalae</taxon>
        <taxon>asterids</taxon>
        <taxon>lamiids</taxon>
        <taxon>Lamiales</taxon>
        <taxon>Gesneriaceae</taxon>
        <taxon>Didymocarpoideae</taxon>
        <taxon>Trichosporeae</taxon>
        <taxon>Loxocarpinae</taxon>
        <taxon>Dorcoceras</taxon>
    </lineage>
</organism>
<dbReference type="GO" id="GO:0003677">
    <property type="term" value="F:DNA binding"/>
    <property type="evidence" value="ECO:0007669"/>
    <property type="project" value="UniProtKB-KW"/>
</dbReference>
<dbReference type="Pfam" id="PF08278">
    <property type="entry name" value="DnaG_DnaB_bind"/>
    <property type="match status" value="1"/>
</dbReference>
<dbReference type="HAMAP" id="MF_00974">
    <property type="entry name" value="DNA_primase_DnaG"/>
    <property type="match status" value="1"/>
</dbReference>
<evidence type="ECO:0000256" key="9">
    <source>
        <dbReference type="ARBA" id="ARBA00022833"/>
    </source>
</evidence>
<dbReference type="SMART" id="SM00400">
    <property type="entry name" value="ZnF_CHCC"/>
    <property type="match status" value="1"/>
</dbReference>
<feature type="domain" description="Toprim" evidence="14">
    <location>
        <begin position="277"/>
        <end position="359"/>
    </location>
</feature>
<evidence type="ECO:0000256" key="8">
    <source>
        <dbReference type="ARBA" id="ARBA00022771"/>
    </source>
</evidence>
<keyword evidence="7" id="KW-0479">Metal-binding</keyword>
<keyword evidence="3" id="KW-0639">Primosome</keyword>
<feature type="region of interest" description="Disordered" evidence="13">
    <location>
        <begin position="220"/>
        <end position="252"/>
    </location>
</feature>
<dbReference type="Pfam" id="PF08275">
    <property type="entry name" value="DNAG_N"/>
    <property type="match status" value="1"/>
</dbReference>
<keyword evidence="12" id="KW-0804">Transcription</keyword>
<dbReference type="Gene3D" id="3.90.580.10">
    <property type="entry name" value="Zinc finger, CHC2-type domain"/>
    <property type="match status" value="1"/>
</dbReference>
<dbReference type="SUPFAM" id="SSF57783">
    <property type="entry name" value="Zinc beta-ribbon"/>
    <property type="match status" value="1"/>
</dbReference>
<dbReference type="Pfam" id="PF10410">
    <property type="entry name" value="DnaB_bind"/>
    <property type="match status" value="1"/>
</dbReference>
<keyword evidence="2" id="KW-0240">DNA-directed RNA polymerase</keyword>
<dbReference type="PANTHER" id="PTHR30313">
    <property type="entry name" value="DNA PRIMASE"/>
    <property type="match status" value="1"/>
</dbReference>
<dbReference type="SUPFAM" id="SSF117023">
    <property type="entry name" value="DNA primase DnaG, C-terminal domain"/>
    <property type="match status" value="1"/>
</dbReference>
<keyword evidence="5" id="KW-0548">Nucleotidyltransferase</keyword>
<dbReference type="InterPro" id="IPR016136">
    <property type="entry name" value="DNA_helicase_N/primase_C"/>
</dbReference>
<dbReference type="Gene3D" id="1.20.50.20">
    <property type="entry name" value="DnaG, RNA polymerase domain, helical bundle"/>
    <property type="match status" value="1"/>
</dbReference>
<dbReference type="OrthoDB" id="2423275at2759"/>
<dbReference type="Pfam" id="PF13155">
    <property type="entry name" value="Toprim_2"/>
    <property type="match status" value="1"/>
</dbReference>
<dbReference type="Gene3D" id="1.10.860.10">
    <property type="entry name" value="DNAb Helicase, Chain A"/>
    <property type="match status" value="1"/>
</dbReference>
<evidence type="ECO:0000256" key="2">
    <source>
        <dbReference type="ARBA" id="ARBA00022478"/>
    </source>
</evidence>
<comment type="cofactor">
    <cofactor evidence="1">
        <name>Zn(2+)</name>
        <dbReference type="ChEBI" id="CHEBI:29105"/>
    </cofactor>
</comment>
<keyword evidence="8" id="KW-0863">Zinc-finger</keyword>
<dbReference type="GO" id="GO:0005737">
    <property type="term" value="C:cytoplasm"/>
    <property type="evidence" value="ECO:0007669"/>
    <property type="project" value="TreeGrafter"/>
</dbReference>
<dbReference type="GO" id="GO:0000428">
    <property type="term" value="C:DNA-directed RNA polymerase complex"/>
    <property type="evidence" value="ECO:0007669"/>
    <property type="project" value="UniProtKB-KW"/>
</dbReference>
<evidence type="ECO:0000256" key="6">
    <source>
        <dbReference type="ARBA" id="ARBA00022705"/>
    </source>
</evidence>
<dbReference type="FunFam" id="3.90.580.10:FF:000001">
    <property type="entry name" value="DNA primase"/>
    <property type="match status" value="1"/>
</dbReference>
<evidence type="ECO:0000313" key="15">
    <source>
        <dbReference type="EMBL" id="KZV43550.1"/>
    </source>
</evidence>
<dbReference type="InterPro" id="IPR050219">
    <property type="entry name" value="DnaG_primase"/>
</dbReference>
<reference evidence="15 16" key="1">
    <citation type="journal article" date="2015" name="Proc. Natl. Acad. Sci. U.S.A.">
        <title>The resurrection genome of Boea hygrometrica: A blueprint for survival of dehydration.</title>
        <authorList>
            <person name="Xiao L."/>
            <person name="Yang G."/>
            <person name="Zhang L."/>
            <person name="Yang X."/>
            <person name="Zhao S."/>
            <person name="Ji Z."/>
            <person name="Zhou Q."/>
            <person name="Hu M."/>
            <person name="Wang Y."/>
            <person name="Chen M."/>
            <person name="Xu Y."/>
            <person name="Jin H."/>
            <person name="Xiao X."/>
            <person name="Hu G."/>
            <person name="Bao F."/>
            <person name="Hu Y."/>
            <person name="Wan P."/>
            <person name="Li L."/>
            <person name="Deng X."/>
            <person name="Kuang T."/>
            <person name="Xiang C."/>
            <person name="Zhu J.K."/>
            <person name="Oliver M.J."/>
            <person name="He Y."/>
        </authorList>
    </citation>
    <scope>NUCLEOTIDE SEQUENCE [LARGE SCALE GENOMIC DNA]</scope>
    <source>
        <strain evidence="16">cv. XS01</strain>
    </source>
</reference>
<dbReference type="PANTHER" id="PTHR30313:SF2">
    <property type="entry name" value="DNA PRIMASE"/>
    <property type="match status" value="1"/>
</dbReference>
<dbReference type="InterPro" id="IPR034151">
    <property type="entry name" value="TOPRIM_DnaG_bac"/>
</dbReference>
<evidence type="ECO:0000256" key="13">
    <source>
        <dbReference type="SAM" id="MobiDB-lite"/>
    </source>
</evidence>
<dbReference type="InterPro" id="IPR036977">
    <property type="entry name" value="DNA_primase_Znf_CHC2"/>
</dbReference>
<dbReference type="AlphaFoldDB" id="A0A2Z7CFY6"/>
<evidence type="ECO:0000256" key="10">
    <source>
        <dbReference type="ARBA" id="ARBA00022842"/>
    </source>
</evidence>
<keyword evidence="16" id="KW-1185">Reference proteome</keyword>
<keyword evidence="10" id="KW-0460">Magnesium</keyword>
<dbReference type="Gene3D" id="3.40.1360.10">
    <property type="match status" value="1"/>
</dbReference>
<dbReference type="SMART" id="SM00493">
    <property type="entry name" value="TOPRIM"/>
    <property type="match status" value="1"/>
</dbReference>
<evidence type="ECO:0000256" key="7">
    <source>
        <dbReference type="ARBA" id="ARBA00022723"/>
    </source>
</evidence>
<dbReference type="InterPro" id="IPR013173">
    <property type="entry name" value="DNA_primase_DnaG_DnaB-bd_dom"/>
</dbReference>
<keyword evidence="6" id="KW-0235">DNA replication</keyword>
<evidence type="ECO:0000259" key="14">
    <source>
        <dbReference type="PROSITE" id="PS50880"/>
    </source>
</evidence>
<sequence>MRGLIPDSFIDELLARVDIVDVIERRVPLKKAGREWTACCPFHDERTPSFYVSPAKQFFHCFGCGAHGSAIKFLMDYERLEFPDAVEELAQSVGLTVPREGGRGDRPREDKTDLYALLDASAGWYQEQLPKNAEAQAYCRKRGLDADTIARFRLGWAPAGYDGVIKALGNTPRRMELLTEAGMVSSGERGSKYDRFRERLMFPILDRRGRVIAFGGRVLSGSSSANPSREDQEAGIPARTPEKSSPKYLNSPETPLFHKGRELFALWQVKQANANLQRIVVVEGYMDVIALHQAGLPIAVATLGTATTPEHTELLFRAAPDVVFCFDGDRAGRAAAWKALDAALPRLRDGRQAYFLFLPEGEDPDTLVRKEGKAGFEQRLKNATPLSDYFFDELARDVDMASLDGRARLAERARPLIARLPDGAFRDLMAQELEKRSGASARLAADPAAHRAVQRPTTAQRSLVRSAIALLLAQPGMADQVEKPYRFLRLDRPGVGLLAELLDLARSRPGINPAMLVEHFVERPEYPALQKLMAAAVVGEPEAQRTEFMDALARMDEQAVALRREMLHAKMRSGPLDDAEKAELRELLAARVRPVTAAD</sequence>
<dbReference type="InterPro" id="IPR037068">
    <property type="entry name" value="DNA_primase_core_N_sf"/>
</dbReference>
<dbReference type="InterPro" id="IPR019475">
    <property type="entry name" value="DNA_primase_DnaB-bd"/>
</dbReference>
<evidence type="ECO:0000256" key="4">
    <source>
        <dbReference type="ARBA" id="ARBA00022679"/>
    </source>
</evidence>
<proteinExistence type="inferred from homology"/>
<evidence type="ECO:0000256" key="5">
    <source>
        <dbReference type="ARBA" id="ARBA00022695"/>
    </source>
</evidence>
<dbReference type="GO" id="GO:0003899">
    <property type="term" value="F:DNA-directed RNA polymerase activity"/>
    <property type="evidence" value="ECO:0007669"/>
    <property type="project" value="InterPro"/>
</dbReference>
<dbReference type="GO" id="GO:0006269">
    <property type="term" value="P:DNA replication, synthesis of primer"/>
    <property type="evidence" value="ECO:0007669"/>
    <property type="project" value="UniProtKB-KW"/>
</dbReference>
<evidence type="ECO:0000256" key="3">
    <source>
        <dbReference type="ARBA" id="ARBA00022515"/>
    </source>
</evidence>
<dbReference type="InterPro" id="IPR006171">
    <property type="entry name" value="TOPRIM_dom"/>
</dbReference>
<keyword evidence="4" id="KW-0808">Transferase</keyword>
<accession>A0A2Z7CFY6</accession>
<keyword evidence="11" id="KW-0238">DNA-binding</keyword>
<dbReference type="EMBL" id="KQ998100">
    <property type="protein sequence ID" value="KZV43550.1"/>
    <property type="molecule type" value="Genomic_DNA"/>
</dbReference>
<dbReference type="InterPro" id="IPR030846">
    <property type="entry name" value="DnaG_bac"/>
</dbReference>
<keyword evidence="9" id="KW-0862">Zinc</keyword>
<dbReference type="CDD" id="cd03364">
    <property type="entry name" value="TOPRIM_DnaG_primases"/>
    <property type="match status" value="1"/>
</dbReference>
<dbReference type="Pfam" id="PF01807">
    <property type="entry name" value="Zn_ribbon_DnaG"/>
    <property type="match status" value="1"/>
</dbReference>
<dbReference type="SMART" id="SM00766">
    <property type="entry name" value="DnaG_DnaB_bind"/>
    <property type="match status" value="1"/>
</dbReference>
<dbReference type="GO" id="GO:0008270">
    <property type="term" value="F:zinc ion binding"/>
    <property type="evidence" value="ECO:0007669"/>
    <property type="project" value="UniProtKB-KW"/>
</dbReference>
<dbReference type="Gene3D" id="3.90.980.10">
    <property type="entry name" value="DNA primase, catalytic core, N-terminal domain"/>
    <property type="match status" value="1"/>
</dbReference>
<dbReference type="InterPro" id="IPR002694">
    <property type="entry name" value="Znf_CHC2"/>
</dbReference>
<evidence type="ECO:0000256" key="11">
    <source>
        <dbReference type="ARBA" id="ARBA00023125"/>
    </source>
</evidence>
<dbReference type="FunFam" id="3.40.1360.10:FF:000002">
    <property type="entry name" value="DNA primase"/>
    <property type="match status" value="1"/>
</dbReference>
<gene>
    <name evidence="15" type="ORF">F511_08038</name>
</gene>
<evidence type="ECO:0000256" key="12">
    <source>
        <dbReference type="ARBA" id="ARBA00023163"/>
    </source>
</evidence>
<name>A0A2Z7CFY6_9LAMI</name>
<evidence type="ECO:0000313" key="16">
    <source>
        <dbReference type="Proteomes" id="UP000250235"/>
    </source>
</evidence>
<dbReference type="SUPFAM" id="SSF56731">
    <property type="entry name" value="DNA primase core"/>
    <property type="match status" value="1"/>
</dbReference>
<dbReference type="PROSITE" id="PS50880">
    <property type="entry name" value="TOPRIM"/>
    <property type="match status" value="1"/>
</dbReference>
<evidence type="ECO:0000256" key="1">
    <source>
        <dbReference type="ARBA" id="ARBA00001947"/>
    </source>
</evidence>
<dbReference type="InterPro" id="IPR013264">
    <property type="entry name" value="DNAG_N"/>
</dbReference>